<feature type="domain" description="Transglutaminase-like" evidence="1">
    <location>
        <begin position="203"/>
        <end position="301"/>
    </location>
</feature>
<evidence type="ECO:0000313" key="2">
    <source>
        <dbReference type="EMBL" id="KZX14375.1"/>
    </source>
</evidence>
<name>A0A166CCU1_9EURY</name>
<dbReference type="Pfam" id="PF01841">
    <property type="entry name" value="Transglut_core"/>
    <property type="match status" value="1"/>
</dbReference>
<organism evidence="2 3">
    <name type="scientific">Methanobrevibacter filiformis</name>
    <dbReference type="NCBI Taxonomy" id="55758"/>
    <lineage>
        <taxon>Archaea</taxon>
        <taxon>Methanobacteriati</taxon>
        <taxon>Methanobacteriota</taxon>
        <taxon>Methanomada group</taxon>
        <taxon>Methanobacteria</taxon>
        <taxon>Methanobacteriales</taxon>
        <taxon>Methanobacteriaceae</taxon>
        <taxon>Methanobrevibacter</taxon>
    </lineage>
</organism>
<sequence length="382" mass="44783">MLISIILAISLSSPAFAEDKNTKAEPKIINKTDGVIYTLNYKKSIPSNFTKFSGSEKSGKKTYKITWKVKKEFESKTIIYAKVKLTKKKKVKSYTILYNKYGDKIKTIKGSRDVYVDNGVKWVELNTNAKKEKYKWFFQKRSVVRTFATKKVVKFYLNNKYINTTSYNNLNYTLTKEYQKNDDKSKYVLSSEFVQSDNKFFYNLAKKIIKNNKTDYDKAQAILSWMQVNYKYGNYGGSRYDALTAYSQGKVHGLNCIDSAHLTSALLRALNIPVRYKQNGYEDGDTFYGHVWIYTYVKHNGSYKWLCGQPSAEVSSYNESLEYGLNSHSFFPNWCALDHLEGYYLVSHKFNMQKFIRYNNKWFRTSQYVIFNNKTISKTWIY</sequence>
<dbReference type="AlphaFoldDB" id="A0A166CCU1"/>
<dbReference type="PANTHER" id="PTHR33490">
    <property type="entry name" value="BLR5614 PROTEIN-RELATED"/>
    <property type="match status" value="1"/>
</dbReference>
<dbReference type="InterPro" id="IPR038765">
    <property type="entry name" value="Papain-like_cys_pep_sf"/>
</dbReference>
<proteinExistence type="predicted"/>
<dbReference type="EMBL" id="LWMT01000160">
    <property type="protein sequence ID" value="KZX14375.1"/>
    <property type="molecule type" value="Genomic_DNA"/>
</dbReference>
<dbReference type="PATRIC" id="fig|55758.3.peg.1008"/>
<keyword evidence="3" id="KW-1185">Reference proteome</keyword>
<dbReference type="Proteomes" id="UP000077066">
    <property type="component" value="Unassembled WGS sequence"/>
</dbReference>
<dbReference type="RefSeq" id="WP_066971903.1">
    <property type="nucleotide sequence ID" value="NZ_LWMT01000160.1"/>
</dbReference>
<dbReference type="InterPro" id="IPR002931">
    <property type="entry name" value="Transglutaminase-like"/>
</dbReference>
<dbReference type="Gene3D" id="3.10.620.30">
    <property type="match status" value="1"/>
</dbReference>
<dbReference type="SUPFAM" id="SSF54001">
    <property type="entry name" value="Cysteine proteinases"/>
    <property type="match status" value="1"/>
</dbReference>
<gene>
    <name evidence="2" type="ORF">MBFIL_08920</name>
</gene>
<protein>
    <submittedName>
        <fullName evidence="2">Transglutaminase-like superfamily protein</fullName>
    </submittedName>
</protein>
<evidence type="ECO:0000259" key="1">
    <source>
        <dbReference type="Pfam" id="PF01841"/>
    </source>
</evidence>
<accession>A0A166CCU1</accession>
<reference evidence="2 3" key="1">
    <citation type="submission" date="2016-04" db="EMBL/GenBank/DDBJ databases">
        <title>Genome sequence of Methanobrevibacter filiformis DSM 11501.</title>
        <authorList>
            <person name="Poehlein A."/>
            <person name="Seedorf H."/>
            <person name="Daniel R."/>
        </authorList>
    </citation>
    <scope>NUCLEOTIDE SEQUENCE [LARGE SCALE GENOMIC DNA]</scope>
    <source>
        <strain evidence="2 3">DSM 11501</strain>
    </source>
</reference>
<evidence type="ECO:0000313" key="3">
    <source>
        <dbReference type="Proteomes" id="UP000077066"/>
    </source>
</evidence>
<dbReference type="STRING" id="55758.MBFIL_08920"/>
<comment type="caution">
    <text evidence="2">The sequence shown here is derived from an EMBL/GenBank/DDBJ whole genome shotgun (WGS) entry which is preliminary data.</text>
</comment>